<evidence type="ECO:0000313" key="3">
    <source>
        <dbReference type="Proteomes" id="UP000886520"/>
    </source>
</evidence>
<dbReference type="PANTHER" id="PTHR46146:SF23">
    <property type="entry name" value="PROTEIN KINASE DOMAIN-CONTAINING PROTEIN"/>
    <property type="match status" value="1"/>
</dbReference>
<keyword evidence="3" id="KW-1185">Reference proteome</keyword>
<dbReference type="Pfam" id="PF07714">
    <property type="entry name" value="PK_Tyr_Ser-Thr"/>
    <property type="match status" value="1"/>
</dbReference>
<dbReference type="OrthoDB" id="4062651at2759"/>
<dbReference type="Gene3D" id="3.30.200.20">
    <property type="entry name" value="Phosphorylase Kinase, domain 1"/>
    <property type="match status" value="1"/>
</dbReference>
<dbReference type="InterPro" id="IPR001245">
    <property type="entry name" value="Ser-Thr/Tyr_kinase_cat_dom"/>
</dbReference>
<reference evidence="2" key="1">
    <citation type="submission" date="2021-01" db="EMBL/GenBank/DDBJ databases">
        <title>Adiantum capillus-veneris genome.</title>
        <authorList>
            <person name="Fang Y."/>
            <person name="Liao Q."/>
        </authorList>
    </citation>
    <scope>NUCLEOTIDE SEQUENCE</scope>
    <source>
        <strain evidence="2">H3</strain>
        <tissue evidence="2">Leaf</tissue>
    </source>
</reference>
<dbReference type="AlphaFoldDB" id="A0A9D4ZGW9"/>
<dbReference type="InterPro" id="IPR000719">
    <property type="entry name" value="Prot_kinase_dom"/>
</dbReference>
<dbReference type="InterPro" id="IPR011009">
    <property type="entry name" value="Kinase-like_dom_sf"/>
</dbReference>
<dbReference type="SUPFAM" id="SSF56112">
    <property type="entry name" value="Protein kinase-like (PK-like)"/>
    <property type="match status" value="1"/>
</dbReference>
<dbReference type="PANTHER" id="PTHR46146">
    <property type="entry name" value="SERINE/THREONINE-PROTEIN KINASE-LIKE PROTEIN CCR4"/>
    <property type="match status" value="1"/>
</dbReference>
<accession>A0A9D4ZGW9</accession>
<sequence>MGGAAVPSTLSLSRRNHGVHGPRREGSLPGIPRFKLHHVYLATYAFDSRFLIANATLFQIFVAKLLNETPVFVKRSWPGDRFWDAQLALENERSILSSCKGPYLLNLVGVSDDTPERVLLLEHAAGGNLSDALHNEYCKPIEWPARIRIAHHVAVALQGLHRARSQIVHRDVKSSNVWIADQWSAKLGGFEFAMKFSRSSQTSSAKCPHKAMAVKDPDYQAAEHLCAKTDVFCFGVLLLEIISGRKAIDVNHHPPFVVDWALPLILQNKVNLLCDPRMRPPFQNSKAVLDMARVGMRCLNSLSSRRPTMADVAEELKMLSLKVPLFEQKSGKKVLDCKDFLKILLYYGSPMMDMRVNTPSMLQKTQKGSGRQGVSVGSGMRWNSRMLTVLNLEHFGWE</sequence>
<comment type="caution">
    <text evidence="2">The sequence shown here is derived from an EMBL/GenBank/DDBJ whole genome shotgun (WGS) entry which is preliminary data.</text>
</comment>
<dbReference type="GO" id="GO:0004672">
    <property type="term" value="F:protein kinase activity"/>
    <property type="evidence" value="ECO:0007669"/>
    <property type="project" value="InterPro"/>
</dbReference>
<dbReference type="EMBL" id="JABFUD020000011">
    <property type="protein sequence ID" value="KAI5073582.1"/>
    <property type="molecule type" value="Genomic_DNA"/>
</dbReference>
<proteinExistence type="predicted"/>
<feature type="domain" description="Protein kinase" evidence="1">
    <location>
        <begin position="1"/>
        <end position="326"/>
    </location>
</feature>
<dbReference type="Gene3D" id="1.10.510.10">
    <property type="entry name" value="Transferase(Phosphotransferase) domain 1"/>
    <property type="match status" value="1"/>
</dbReference>
<organism evidence="2 3">
    <name type="scientific">Adiantum capillus-veneris</name>
    <name type="common">Maidenhair fern</name>
    <dbReference type="NCBI Taxonomy" id="13818"/>
    <lineage>
        <taxon>Eukaryota</taxon>
        <taxon>Viridiplantae</taxon>
        <taxon>Streptophyta</taxon>
        <taxon>Embryophyta</taxon>
        <taxon>Tracheophyta</taxon>
        <taxon>Polypodiopsida</taxon>
        <taxon>Polypodiidae</taxon>
        <taxon>Polypodiales</taxon>
        <taxon>Pteridineae</taxon>
        <taxon>Pteridaceae</taxon>
        <taxon>Vittarioideae</taxon>
        <taxon>Adiantum</taxon>
    </lineage>
</organism>
<gene>
    <name evidence="2" type="ORF">GOP47_0011595</name>
</gene>
<evidence type="ECO:0000313" key="2">
    <source>
        <dbReference type="EMBL" id="KAI5073582.1"/>
    </source>
</evidence>
<protein>
    <recommendedName>
        <fullName evidence="1">Protein kinase domain-containing protein</fullName>
    </recommendedName>
</protein>
<dbReference type="Proteomes" id="UP000886520">
    <property type="component" value="Chromosome 11"/>
</dbReference>
<evidence type="ECO:0000259" key="1">
    <source>
        <dbReference type="PROSITE" id="PS50011"/>
    </source>
</evidence>
<dbReference type="PROSITE" id="PS50011">
    <property type="entry name" value="PROTEIN_KINASE_DOM"/>
    <property type="match status" value="1"/>
</dbReference>
<dbReference type="SMART" id="SM00220">
    <property type="entry name" value="S_TKc"/>
    <property type="match status" value="1"/>
</dbReference>
<name>A0A9D4ZGW9_ADICA</name>
<dbReference type="GO" id="GO:0005524">
    <property type="term" value="F:ATP binding"/>
    <property type="evidence" value="ECO:0007669"/>
    <property type="project" value="InterPro"/>
</dbReference>